<name>A0A0A8YYE5_ARUDO</name>
<evidence type="ECO:0000313" key="1">
    <source>
        <dbReference type="EMBL" id="JAD29520.1"/>
    </source>
</evidence>
<reference evidence="1" key="2">
    <citation type="journal article" date="2015" name="Data Brief">
        <title>Shoot transcriptome of the giant reed, Arundo donax.</title>
        <authorList>
            <person name="Barrero R.A."/>
            <person name="Guerrero F.D."/>
            <person name="Moolhuijzen P."/>
            <person name="Goolsby J.A."/>
            <person name="Tidwell J."/>
            <person name="Bellgard S.E."/>
            <person name="Bellgard M.I."/>
        </authorList>
    </citation>
    <scope>NUCLEOTIDE SEQUENCE</scope>
    <source>
        <tissue evidence="1">Shoot tissue taken approximately 20 cm above the soil surface</tissue>
    </source>
</reference>
<reference evidence="1" key="1">
    <citation type="submission" date="2014-09" db="EMBL/GenBank/DDBJ databases">
        <authorList>
            <person name="Magalhaes I.L.F."/>
            <person name="Oliveira U."/>
            <person name="Santos F.R."/>
            <person name="Vidigal T.H.D.A."/>
            <person name="Brescovit A.D."/>
            <person name="Santos A.J."/>
        </authorList>
    </citation>
    <scope>NUCLEOTIDE SEQUENCE</scope>
    <source>
        <tissue evidence="1">Shoot tissue taken approximately 20 cm above the soil surface</tissue>
    </source>
</reference>
<accession>A0A0A8YYE5</accession>
<protein>
    <submittedName>
        <fullName evidence="1">Uncharacterized protein</fullName>
    </submittedName>
</protein>
<dbReference type="AlphaFoldDB" id="A0A0A8YYE5"/>
<proteinExistence type="predicted"/>
<sequence length="44" mass="4678">MRPSLGDVGRWLCPHLSMHINGHLGLQINGMIGPNQICIVAVAG</sequence>
<organism evidence="1">
    <name type="scientific">Arundo donax</name>
    <name type="common">Giant reed</name>
    <name type="synonym">Donax arundinaceus</name>
    <dbReference type="NCBI Taxonomy" id="35708"/>
    <lineage>
        <taxon>Eukaryota</taxon>
        <taxon>Viridiplantae</taxon>
        <taxon>Streptophyta</taxon>
        <taxon>Embryophyta</taxon>
        <taxon>Tracheophyta</taxon>
        <taxon>Spermatophyta</taxon>
        <taxon>Magnoliopsida</taxon>
        <taxon>Liliopsida</taxon>
        <taxon>Poales</taxon>
        <taxon>Poaceae</taxon>
        <taxon>PACMAD clade</taxon>
        <taxon>Arundinoideae</taxon>
        <taxon>Arundineae</taxon>
        <taxon>Arundo</taxon>
    </lineage>
</organism>
<dbReference type="EMBL" id="GBRH01268375">
    <property type="protein sequence ID" value="JAD29520.1"/>
    <property type="molecule type" value="Transcribed_RNA"/>
</dbReference>